<feature type="transmembrane region" description="Helical" evidence="1">
    <location>
        <begin position="197"/>
        <end position="215"/>
    </location>
</feature>
<dbReference type="Gene3D" id="1.20.144.10">
    <property type="entry name" value="Phosphatidic acid phosphatase type 2/haloperoxidase"/>
    <property type="match status" value="1"/>
</dbReference>
<dbReference type="EMBL" id="JAMWYK010000001">
    <property type="protein sequence ID" value="MCO0831699.1"/>
    <property type="molecule type" value="Genomic_DNA"/>
</dbReference>
<gene>
    <name evidence="3" type="ORF">NFX39_01140</name>
</gene>
<reference evidence="3 4" key="1">
    <citation type="submission" date="2022-06" db="EMBL/GenBank/DDBJ databases">
        <title>Fructobacillus taiwanensis sp. nov., isolated from the honeybee.</title>
        <authorList>
            <person name="Chen Y.-S."/>
            <person name="Wang L.-T."/>
            <person name="Lee Y.-S."/>
            <person name="Chang Y.-C."/>
            <person name="Wu H.-C."/>
            <person name="Liao C.-Y."/>
            <person name="Chen W.-H."/>
            <person name="Deng J.-N."/>
            <person name="Wang Y.-H."/>
        </authorList>
    </citation>
    <scope>NUCLEOTIDE SEQUENCE [LARGE SCALE GENOMIC DNA]</scope>
    <source>
        <strain evidence="3 4">W13</strain>
    </source>
</reference>
<dbReference type="SMART" id="SM00014">
    <property type="entry name" value="acidPPc"/>
    <property type="match status" value="1"/>
</dbReference>
<dbReference type="RefSeq" id="WP_252442197.1">
    <property type="nucleotide sequence ID" value="NZ_JAMWYK010000001.1"/>
</dbReference>
<feature type="domain" description="Phosphatidic acid phosphatase type 2/haloperoxidase" evidence="2">
    <location>
        <begin position="92"/>
        <end position="212"/>
    </location>
</feature>
<name>A0ABT0ZNX3_9LACO</name>
<organism evidence="3 4">
    <name type="scientific">Fructobacillus apis</name>
    <dbReference type="NCBI Taxonomy" id="2935017"/>
    <lineage>
        <taxon>Bacteria</taxon>
        <taxon>Bacillati</taxon>
        <taxon>Bacillota</taxon>
        <taxon>Bacilli</taxon>
        <taxon>Lactobacillales</taxon>
        <taxon>Lactobacillaceae</taxon>
        <taxon>Fructobacillus</taxon>
    </lineage>
</organism>
<feature type="transmembrane region" description="Helical" evidence="1">
    <location>
        <begin position="58"/>
        <end position="76"/>
    </location>
</feature>
<accession>A0ABT0ZNX3</accession>
<feature type="transmembrane region" description="Helical" evidence="1">
    <location>
        <begin position="170"/>
        <end position="191"/>
    </location>
</feature>
<dbReference type="InterPro" id="IPR000326">
    <property type="entry name" value="PAP2/HPO"/>
</dbReference>
<evidence type="ECO:0000313" key="3">
    <source>
        <dbReference type="EMBL" id="MCO0831699.1"/>
    </source>
</evidence>
<dbReference type="SUPFAM" id="SSF48317">
    <property type="entry name" value="Acid phosphatase/Vanadium-dependent haloperoxidase"/>
    <property type="match status" value="1"/>
</dbReference>
<evidence type="ECO:0000313" key="4">
    <source>
        <dbReference type="Proteomes" id="UP001523234"/>
    </source>
</evidence>
<protein>
    <submittedName>
        <fullName evidence="3">Phosphatase PAP2 family protein</fullName>
    </submittedName>
</protein>
<dbReference type="Proteomes" id="UP001523234">
    <property type="component" value="Unassembled WGS sequence"/>
</dbReference>
<keyword evidence="4" id="KW-1185">Reference proteome</keyword>
<dbReference type="Pfam" id="PF01569">
    <property type="entry name" value="PAP2"/>
    <property type="match status" value="1"/>
</dbReference>
<keyword evidence="1" id="KW-0472">Membrane</keyword>
<evidence type="ECO:0000259" key="2">
    <source>
        <dbReference type="SMART" id="SM00014"/>
    </source>
</evidence>
<proteinExistence type="predicted"/>
<evidence type="ECO:0000256" key="1">
    <source>
        <dbReference type="SAM" id="Phobius"/>
    </source>
</evidence>
<dbReference type="InterPro" id="IPR036938">
    <property type="entry name" value="PAP2/HPO_sf"/>
</dbReference>
<keyword evidence="1" id="KW-1133">Transmembrane helix</keyword>
<keyword evidence="1" id="KW-0812">Transmembrane</keyword>
<sequence length="224" mass="25581">MATGGLLLLSLHEMFDVLWSYIYVTMAVFNELVSGKSLGEAVMVLTSRDSLTYEIQHWVLSIICTLMFAVFSYKYVAKQSDKELDYSMRVALMGIVVGFVAQSSVDGMKTWWGRPRPIDVFDNGQAFTKWFQINGHTGFTSFPSGHTRLSWLYLYLPFFVKRNQIMVQKILFWLTLAIGILSAYARIVIGVHWLTDITMSTLIVVSTIFLASRILQAHFYEKDA</sequence>
<comment type="caution">
    <text evidence="3">The sequence shown here is derived from an EMBL/GenBank/DDBJ whole genome shotgun (WGS) entry which is preliminary data.</text>
</comment>